<name>A0A2R6NWI6_9APHY</name>
<protein>
    <submittedName>
        <fullName evidence="1">Uncharacterized protein</fullName>
    </submittedName>
</protein>
<dbReference type="STRING" id="98765.A0A2R6NWI6"/>
<dbReference type="OrthoDB" id="2684839at2759"/>
<accession>A0A2R6NWI6</accession>
<dbReference type="AlphaFoldDB" id="A0A2R6NWI6"/>
<dbReference type="InterPro" id="IPR032675">
    <property type="entry name" value="LRR_dom_sf"/>
</dbReference>
<proteinExistence type="predicted"/>
<keyword evidence="2" id="KW-1185">Reference proteome</keyword>
<evidence type="ECO:0000313" key="1">
    <source>
        <dbReference type="EMBL" id="PSR78213.1"/>
    </source>
</evidence>
<dbReference type="Gene3D" id="3.80.10.10">
    <property type="entry name" value="Ribonuclease Inhibitor"/>
    <property type="match status" value="1"/>
</dbReference>
<reference evidence="1 2" key="1">
    <citation type="submission" date="2018-02" db="EMBL/GenBank/DDBJ databases">
        <title>Genome sequence of the basidiomycete white-rot fungus Phlebia centrifuga.</title>
        <authorList>
            <person name="Granchi Z."/>
            <person name="Peng M."/>
            <person name="de Vries R.P."/>
            <person name="Hilden K."/>
            <person name="Makela M.R."/>
            <person name="Grigoriev I."/>
            <person name="Riley R."/>
        </authorList>
    </citation>
    <scope>NUCLEOTIDE SEQUENCE [LARGE SCALE GENOMIC DNA]</scope>
    <source>
        <strain evidence="1 2">FBCC195</strain>
    </source>
</reference>
<dbReference type="EMBL" id="MLYV02000755">
    <property type="protein sequence ID" value="PSR78213.1"/>
    <property type="molecule type" value="Genomic_DNA"/>
</dbReference>
<evidence type="ECO:0000313" key="2">
    <source>
        <dbReference type="Proteomes" id="UP000186601"/>
    </source>
</evidence>
<sequence>MTSIVIDGHGVDFGLDNFAILELARAWPLLRCLRLGSSGRRGLSRVTLKGLEHLVNHCRHLKTFSIAVDAQEPPTALDDMPNDCNTIISEVGFADTMIYNPLDVAVYLHLLFPNLQKIEMHGRSATATGDSWQQVERTILAFRKVKDAKSRTLGPDTAACSQC</sequence>
<comment type="caution">
    <text evidence="1">The sequence shown here is derived from an EMBL/GenBank/DDBJ whole genome shotgun (WGS) entry which is preliminary data.</text>
</comment>
<dbReference type="Proteomes" id="UP000186601">
    <property type="component" value="Unassembled WGS sequence"/>
</dbReference>
<gene>
    <name evidence="1" type="ORF">PHLCEN_2v7545</name>
</gene>
<organism evidence="1 2">
    <name type="scientific">Hermanssonia centrifuga</name>
    <dbReference type="NCBI Taxonomy" id="98765"/>
    <lineage>
        <taxon>Eukaryota</taxon>
        <taxon>Fungi</taxon>
        <taxon>Dikarya</taxon>
        <taxon>Basidiomycota</taxon>
        <taxon>Agaricomycotina</taxon>
        <taxon>Agaricomycetes</taxon>
        <taxon>Polyporales</taxon>
        <taxon>Meruliaceae</taxon>
        <taxon>Hermanssonia</taxon>
    </lineage>
</organism>